<reference evidence="3 4" key="1">
    <citation type="submission" date="2016-10" db="EMBL/GenBank/DDBJ databases">
        <authorList>
            <person name="de Groot N.N."/>
        </authorList>
    </citation>
    <scope>NUCLEOTIDE SEQUENCE [LARGE SCALE GENOMIC DNA]</scope>
    <source>
        <strain evidence="4">L7-484,KACC 16230,DSM 25025</strain>
    </source>
</reference>
<evidence type="ECO:0000313" key="3">
    <source>
        <dbReference type="EMBL" id="SDO86400.1"/>
    </source>
</evidence>
<dbReference type="Gene3D" id="1.10.443.10">
    <property type="entry name" value="Intergrase catalytic core"/>
    <property type="match status" value="1"/>
</dbReference>
<dbReference type="RefSeq" id="WP_090677070.1">
    <property type="nucleotide sequence ID" value="NZ_FNIT01000016.1"/>
</dbReference>
<dbReference type="AlphaFoldDB" id="A0A1H0N204"/>
<keyword evidence="4" id="KW-1185">Reference proteome</keyword>
<keyword evidence="1" id="KW-0233">DNA recombination</keyword>
<dbReference type="GO" id="GO:0003677">
    <property type="term" value="F:DNA binding"/>
    <property type="evidence" value="ECO:0007669"/>
    <property type="project" value="InterPro"/>
</dbReference>
<dbReference type="Proteomes" id="UP000198793">
    <property type="component" value="Unassembled WGS sequence"/>
</dbReference>
<feature type="region of interest" description="Disordered" evidence="2">
    <location>
        <begin position="93"/>
        <end position="133"/>
    </location>
</feature>
<evidence type="ECO:0000313" key="4">
    <source>
        <dbReference type="Proteomes" id="UP000198793"/>
    </source>
</evidence>
<dbReference type="EMBL" id="FNIT01000016">
    <property type="protein sequence ID" value="SDO86400.1"/>
    <property type="molecule type" value="Genomic_DNA"/>
</dbReference>
<dbReference type="GO" id="GO:0015074">
    <property type="term" value="P:DNA integration"/>
    <property type="evidence" value="ECO:0007669"/>
    <property type="project" value="InterPro"/>
</dbReference>
<organism evidence="3 4">
    <name type="scientific">Aureimonas jatrophae</name>
    <dbReference type="NCBI Taxonomy" id="1166073"/>
    <lineage>
        <taxon>Bacteria</taxon>
        <taxon>Pseudomonadati</taxon>
        <taxon>Pseudomonadota</taxon>
        <taxon>Alphaproteobacteria</taxon>
        <taxon>Hyphomicrobiales</taxon>
        <taxon>Aurantimonadaceae</taxon>
        <taxon>Aureimonas</taxon>
    </lineage>
</organism>
<evidence type="ECO:0000256" key="2">
    <source>
        <dbReference type="SAM" id="MobiDB-lite"/>
    </source>
</evidence>
<evidence type="ECO:0000256" key="1">
    <source>
        <dbReference type="ARBA" id="ARBA00023172"/>
    </source>
</evidence>
<dbReference type="STRING" id="1166073.SAMN05192530_11649"/>
<dbReference type="OrthoDB" id="7437883at2"/>
<dbReference type="SUPFAM" id="SSF56349">
    <property type="entry name" value="DNA breaking-rejoining enzymes"/>
    <property type="match status" value="1"/>
</dbReference>
<gene>
    <name evidence="3" type="ORF">SAMN05192530_11649</name>
</gene>
<protein>
    <submittedName>
        <fullName evidence="3">Uncharacterized protein</fullName>
    </submittedName>
</protein>
<sequence length="770" mass="86568">MPKTPHRFDTTRIALFCRTRLAAHLAPDDLVRLRAYLELCLAKGQFPLYRGYAVDVVLLSEQTGIETPALRTARPHLQPLCDALCRALADQPLRQPASARARPPRTPRPAQTDAAGTGAAPRKPGPKPRPVVAHPEPLWREWTDPTDLALALRLHLARHGESVAMLARAVTAAGTRLERLTLDNWIKEKASPRSVASLEALDRIEERYKLPEGSLRTKLPHPARAAVGDALADLPASERRRLAWHLPDDFARRTAAEQDEILAWVRTTIISGSTDYRRYQAAAQRQRFAVRFKALDGTGRWTGTRKTRSPAGEDAQSVVANSGDGDGEAIISMVVDAPERLQREMTELLRFKTATLTAFGLRRSGVWNAETASQKIEHFGLMFGALVAAPDGEIRGFGAELGSLSFAHLLFPRLWDWYLSWRETRRGFYTKWEVDMLALGLSLTQKETGWLRQTPRLGQHLVPIPGLVDEHDIASARADWNAACDALHAHGRHRTRELKRVARIHRDPFEPILPILEAKSPVGEYRRITEEIARRMPDERSYPKAAAEAARAFLLLRFGLHTGLRQKNLRELFLCPRGRIPTAERVLEERRRGELRWSTRDGGWEILIPALAFKNHTSSFFGSKPFRLILPDLGGLYDAIEAWIDRHRARLLGPAEDPGTFFVKSVKRSSANAAYCQNTFFEAWRLAIQRYGIHNPWTGRGAIVGLLPHGPHNIRDVLATHILKQTGSYEQASYAIQDTPEMVAQHYGRFLPQDKAEIAARVLNQVWQAA</sequence>
<dbReference type="InterPro" id="IPR011010">
    <property type="entry name" value="DNA_brk_join_enz"/>
</dbReference>
<proteinExistence type="predicted"/>
<dbReference type="InterPro" id="IPR013762">
    <property type="entry name" value="Integrase-like_cat_sf"/>
</dbReference>
<dbReference type="GO" id="GO:0006310">
    <property type="term" value="P:DNA recombination"/>
    <property type="evidence" value="ECO:0007669"/>
    <property type="project" value="UniProtKB-KW"/>
</dbReference>
<feature type="compositionally biased region" description="Low complexity" evidence="2">
    <location>
        <begin position="108"/>
        <end position="122"/>
    </location>
</feature>
<name>A0A1H0N204_9HYPH</name>
<accession>A0A1H0N204</accession>